<dbReference type="EMBL" id="QJNU01001577">
    <property type="protein sequence ID" value="RYO74836.1"/>
    <property type="molecule type" value="Genomic_DNA"/>
</dbReference>
<feature type="compositionally biased region" description="Polar residues" evidence="1">
    <location>
        <begin position="54"/>
        <end position="71"/>
    </location>
</feature>
<name>A0A4Q4SUP8_9PEZI</name>
<organism evidence="2 3">
    <name type="scientific">Monosporascus ibericus</name>
    <dbReference type="NCBI Taxonomy" id="155417"/>
    <lineage>
        <taxon>Eukaryota</taxon>
        <taxon>Fungi</taxon>
        <taxon>Dikarya</taxon>
        <taxon>Ascomycota</taxon>
        <taxon>Pezizomycotina</taxon>
        <taxon>Sordariomycetes</taxon>
        <taxon>Xylariomycetidae</taxon>
        <taxon>Xylariales</taxon>
        <taxon>Xylariales incertae sedis</taxon>
        <taxon>Monosporascus</taxon>
    </lineage>
</organism>
<dbReference type="AlphaFoldDB" id="A0A4Q4SUP8"/>
<dbReference type="PANTHER" id="PTHR38702:SF1">
    <property type="entry name" value="CALPONIN-HOMOLOGY (CH) DOMAIN-CONTAINING PROTEIN"/>
    <property type="match status" value="1"/>
</dbReference>
<comment type="caution">
    <text evidence="2">The sequence shown here is derived from an EMBL/GenBank/DDBJ whole genome shotgun (WGS) entry which is preliminary data.</text>
</comment>
<keyword evidence="3" id="KW-1185">Reference proteome</keyword>
<gene>
    <name evidence="2" type="ORF">DL764_010719</name>
</gene>
<sequence length="533" mass="59851">MTVAHDEQPTFSRESPSPETTPGPAVGAKPGLPRYSSVGSSLSYGSSTDGSYRDSLTSETLSRHSSASYQSRISTDISVASNRYSSASFGRPKRRGYMRPQTTDFAESAKRRESVLSLGSISHLQYYFARTGLLDGKGGRLARKRNPGATLDMSQLDPSAYLNLKATGSDVDSSYASMSSSPDLGAQGFGTWPLVESPTDDQEGYYSDDLEEDPDVLPPTTSTYIHRVKHIPKPPTIEELKSDLTQALDAAAKTLLEPPPKFIDDLKTSPVPQSSKPVQGLYQVQGMQILDVMTLAIRAAKVYYTSHEYPDRLDSIKSEKEIRSELLSVMEVLKQMATRNFDGGTRDGEYKTMSSWIESIREMLRKEHEIEEAERKERASWAWLGGDWSGREIERELAFLDSLSTGEEPLPAWTPIEEATELPTPFLESLQNGVRLVKFHNAAVRKSRRRFGAIPTHHTDTQKPYRCADNLRYWAKAAELRWEIMLKIDALGIVYNNNRQVWIDFEEAIWKWCQKVREEVTAGWMEEQAPSPQ</sequence>
<dbReference type="OrthoDB" id="2534759at2759"/>
<proteinExistence type="predicted"/>
<evidence type="ECO:0000256" key="1">
    <source>
        <dbReference type="SAM" id="MobiDB-lite"/>
    </source>
</evidence>
<protein>
    <submittedName>
        <fullName evidence="2">Uncharacterized protein</fullName>
    </submittedName>
</protein>
<reference evidence="2 3" key="1">
    <citation type="submission" date="2018-06" db="EMBL/GenBank/DDBJ databases">
        <title>Complete Genomes of Monosporascus.</title>
        <authorList>
            <person name="Robinson A.J."/>
            <person name="Natvig D.O."/>
        </authorList>
    </citation>
    <scope>NUCLEOTIDE SEQUENCE [LARGE SCALE GENOMIC DNA]</scope>
    <source>
        <strain evidence="2 3">CBS 110550</strain>
    </source>
</reference>
<dbReference type="Proteomes" id="UP000293360">
    <property type="component" value="Unassembled WGS sequence"/>
</dbReference>
<dbReference type="PANTHER" id="PTHR38702">
    <property type="entry name" value="CALPONIN-HOMOLOGY (CH) DOMAIN-CONTAINING PROTEIN"/>
    <property type="match status" value="1"/>
</dbReference>
<dbReference type="STRING" id="155417.A0A4Q4SUP8"/>
<feature type="region of interest" description="Disordered" evidence="1">
    <location>
        <begin position="1"/>
        <end position="71"/>
    </location>
</feature>
<accession>A0A4Q4SUP8</accession>
<feature type="compositionally biased region" description="Low complexity" evidence="1">
    <location>
        <begin position="35"/>
        <end position="50"/>
    </location>
</feature>
<feature type="compositionally biased region" description="Polar residues" evidence="1">
    <location>
        <begin position="9"/>
        <end position="20"/>
    </location>
</feature>
<evidence type="ECO:0000313" key="3">
    <source>
        <dbReference type="Proteomes" id="UP000293360"/>
    </source>
</evidence>
<evidence type="ECO:0000313" key="2">
    <source>
        <dbReference type="EMBL" id="RYO74836.1"/>
    </source>
</evidence>